<dbReference type="Proteomes" id="UP000005408">
    <property type="component" value="Unassembled WGS sequence"/>
</dbReference>
<keyword evidence="1" id="KW-1133">Transmembrane helix</keyword>
<organism evidence="2 3">
    <name type="scientific">Magallana gigas</name>
    <name type="common">Pacific oyster</name>
    <name type="synonym">Crassostrea gigas</name>
    <dbReference type="NCBI Taxonomy" id="29159"/>
    <lineage>
        <taxon>Eukaryota</taxon>
        <taxon>Metazoa</taxon>
        <taxon>Spiralia</taxon>
        <taxon>Lophotrochozoa</taxon>
        <taxon>Mollusca</taxon>
        <taxon>Bivalvia</taxon>
        <taxon>Autobranchia</taxon>
        <taxon>Pteriomorphia</taxon>
        <taxon>Ostreida</taxon>
        <taxon>Ostreoidea</taxon>
        <taxon>Ostreidae</taxon>
        <taxon>Magallana</taxon>
    </lineage>
</organism>
<evidence type="ECO:0000313" key="2">
    <source>
        <dbReference type="EnsemblMetazoa" id="G28603.1:cds"/>
    </source>
</evidence>
<proteinExistence type="predicted"/>
<dbReference type="AlphaFoldDB" id="A0A8W8LLV7"/>
<keyword evidence="3" id="KW-1185">Reference proteome</keyword>
<accession>A0A8W8LLV7</accession>
<keyword evidence="1" id="KW-0812">Transmembrane</keyword>
<protein>
    <submittedName>
        <fullName evidence="2">Uncharacterized protein</fullName>
    </submittedName>
</protein>
<feature type="transmembrane region" description="Helical" evidence="1">
    <location>
        <begin position="18"/>
        <end position="39"/>
    </location>
</feature>
<keyword evidence="1" id="KW-0472">Membrane</keyword>
<sequence>MNINKETYMTMQVVAEDIGIRCAAFSSGLLLGIIITLVLHRKCRLCVRKHIEPIDLKDNVISCGVSRIMECDINIYPIDCNKQRNNDHLPSNDGPFYSPIYTSVLDISMEDCKQDDEYNHLNEQRNTDDHDDEYDHAGLLLCDEIYSDCKKNSLCE</sequence>
<evidence type="ECO:0000313" key="3">
    <source>
        <dbReference type="Proteomes" id="UP000005408"/>
    </source>
</evidence>
<name>A0A8W8LLV7_MAGGI</name>
<dbReference type="EnsemblMetazoa" id="G28603.1">
    <property type="protein sequence ID" value="G28603.1:cds"/>
    <property type="gene ID" value="G28603"/>
</dbReference>
<evidence type="ECO:0000256" key="1">
    <source>
        <dbReference type="SAM" id="Phobius"/>
    </source>
</evidence>
<reference evidence="2" key="1">
    <citation type="submission" date="2022-08" db="UniProtKB">
        <authorList>
            <consortium name="EnsemblMetazoa"/>
        </authorList>
    </citation>
    <scope>IDENTIFICATION</scope>
    <source>
        <strain evidence="2">05x7-T-G4-1.051#20</strain>
    </source>
</reference>